<dbReference type="Pfam" id="PF05380">
    <property type="entry name" value="Peptidase_A17"/>
    <property type="match status" value="1"/>
</dbReference>
<gene>
    <name evidence="1" type="ORF">PACLA_8A069696</name>
</gene>
<dbReference type="GO" id="GO:0008270">
    <property type="term" value="F:zinc ion binding"/>
    <property type="evidence" value="ECO:0007669"/>
    <property type="project" value="InterPro"/>
</dbReference>
<dbReference type="Pfam" id="PF03564">
    <property type="entry name" value="DUF1759"/>
    <property type="match status" value="1"/>
</dbReference>
<dbReference type="EMBL" id="CACRXK020001565">
    <property type="protein sequence ID" value="CAB3989894.1"/>
    <property type="molecule type" value="Genomic_DNA"/>
</dbReference>
<keyword evidence="2" id="KW-1185">Reference proteome</keyword>
<protein>
    <submittedName>
        <fullName evidence="1">TNF receptor-associated factor 3</fullName>
    </submittedName>
</protein>
<proteinExistence type="predicted"/>
<dbReference type="InterPro" id="IPR001878">
    <property type="entry name" value="Znf_CCHC"/>
</dbReference>
<name>A0A7D9DMV8_PARCT</name>
<keyword evidence="1" id="KW-0675">Receptor</keyword>
<evidence type="ECO:0000313" key="1">
    <source>
        <dbReference type="EMBL" id="CAB3989894.1"/>
    </source>
</evidence>
<evidence type="ECO:0000313" key="2">
    <source>
        <dbReference type="Proteomes" id="UP001152795"/>
    </source>
</evidence>
<dbReference type="PANTHER" id="PTHR47331">
    <property type="entry name" value="PHD-TYPE DOMAIN-CONTAINING PROTEIN"/>
    <property type="match status" value="1"/>
</dbReference>
<reference evidence="1" key="1">
    <citation type="submission" date="2020-04" db="EMBL/GenBank/DDBJ databases">
        <authorList>
            <person name="Alioto T."/>
            <person name="Alioto T."/>
            <person name="Gomez Garrido J."/>
        </authorList>
    </citation>
    <scope>NUCLEOTIDE SEQUENCE</scope>
    <source>
        <strain evidence="1">A484AB</strain>
    </source>
</reference>
<dbReference type="Proteomes" id="UP001152795">
    <property type="component" value="Unassembled WGS sequence"/>
</dbReference>
<dbReference type="GO" id="GO:0003676">
    <property type="term" value="F:nucleic acid binding"/>
    <property type="evidence" value="ECO:0007669"/>
    <property type="project" value="InterPro"/>
</dbReference>
<comment type="caution">
    <text evidence="1">The sequence shown here is derived from an EMBL/GenBank/DDBJ whole genome shotgun (WGS) entry which is preliminary data.</text>
</comment>
<accession>A0A7D9DMV8</accession>
<dbReference type="OrthoDB" id="5988287at2759"/>
<dbReference type="InterPro" id="IPR008737">
    <property type="entry name" value="DUF1758"/>
</dbReference>
<dbReference type="PANTHER" id="PTHR47331:SF5">
    <property type="entry name" value="RIBONUCLEASE H"/>
    <property type="match status" value="1"/>
</dbReference>
<dbReference type="PROSITE" id="PS50158">
    <property type="entry name" value="ZF_CCHC"/>
    <property type="match status" value="1"/>
</dbReference>
<organism evidence="1 2">
    <name type="scientific">Paramuricea clavata</name>
    <name type="common">Red gorgonian</name>
    <name type="synonym">Violescent sea-whip</name>
    <dbReference type="NCBI Taxonomy" id="317549"/>
    <lineage>
        <taxon>Eukaryota</taxon>
        <taxon>Metazoa</taxon>
        <taxon>Cnidaria</taxon>
        <taxon>Anthozoa</taxon>
        <taxon>Octocorallia</taxon>
        <taxon>Malacalcyonacea</taxon>
        <taxon>Plexauridae</taxon>
        <taxon>Paramuricea</taxon>
    </lineage>
</organism>
<dbReference type="InterPro" id="IPR005312">
    <property type="entry name" value="DUF1759"/>
</dbReference>
<dbReference type="AlphaFoldDB" id="A0A7D9DMV8"/>
<dbReference type="Pfam" id="PF05585">
    <property type="entry name" value="DUF1758"/>
    <property type="match status" value="1"/>
</dbReference>
<sequence length="900" mass="101551">MADLAKPRKIRGGHRDYLTKILAQATGMLENFNEELRIEASQLREGIVDAVTNIQKLDDEIVELIASHEDSTEEDIMKEIEDAGKLRADARKIVKKLDEKLCENNVTSVVESSAGSTSNESVMTASKVRAKLPKLEVKRFKGNVCKWQEFWDSFESSVHLNDGLSDVDKFNYLRGLLEEPAKSCIAGFSLTAANYKSAVDILKERYGKKSAVQRAHMQQLMKAERVKDEKDLVSLRRLCDRVETHYRGLEALGIEKNTYSSIVVPHILDCLPESVRLIITREKDFHEWDVENLLEPLKREIELREEHREPERKGSREFVERSSWKRSPSSAQALHTKSRVEACAFCLGMHRHEDCNRVNSKEKRKELLVKYSRCFNCLRKGHLARNCNVKVNCNTCKGEHHTALCDQGKLHKSKPKGPEADGGDREVSTTLIVSPKNSIVSKSCSKVVLQTAQAMLVGKKSGRVRVLLDSGSQRTFVTVKVAKALGCEVVRVENLSIGTFGQRALDSELRSVVRLELKSLFGSQVVSVEVYVVQEISVIRNQHLEVVRENYAHLKDLWLSDVCKSSEDLEVDVLVGADYLWLLQRDCVRRGKPGEPVAIDTVLGWVVSGPIGGFDVDEPVTAQVTLVSSEVRNPSVDITKFWDLESTGIKDQNSDVHESVISDLKFSGTRYSVGLTWRESQDPLPTNYELSLKRMKGQIKRLNKDPVLLGEYDSIIKAQEEAGVIEKDFSEAKWVTVERYASVSDNSLGQSSGAKYWLHGFGDASKRAYCAVIYLVTIVNDKAQVKLVASKTRVSPIKELSIPRLELMAARSLAQLMDAVRLALEVEYKFEGVRYWTDSKTVLCWISNTGSWKQFVQHRVDEILRISSKRDWGHCPELAKDRTLESEEKLTANHLGKLFC</sequence>
<dbReference type="InterPro" id="IPR008042">
    <property type="entry name" value="Retrotrans_Pao"/>
</dbReference>